<dbReference type="PANTHER" id="PTHR47685">
    <property type="entry name" value="MAGNESIUM TRANSPORT PROTEIN CORA"/>
    <property type="match status" value="1"/>
</dbReference>
<dbReference type="OrthoDB" id="341259at2759"/>
<evidence type="ECO:0000256" key="3">
    <source>
        <dbReference type="ARBA" id="ARBA00022989"/>
    </source>
</evidence>
<proteinExistence type="predicted"/>
<keyword evidence="3 5" id="KW-1133">Transmembrane helix</keyword>
<protein>
    <submittedName>
        <fullName evidence="6">Uncharacterized protein</fullName>
    </submittedName>
</protein>
<accession>W2SBG1</accession>
<feature type="transmembrane region" description="Helical" evidence="5">
    <location>
        <begin position="345"/>
        <end position="367"/>
    </location>
</feature>
<dbReference type="GeneID" id="19967456"/>
<dbReference type="Gene3D" id="1.20.58.340">
    <property type="entry name" value="Magnesium transport protein CorA, transmembrane region"/>
    <property type="match status" value="1"/>
</dbReference>
<evidence type="ECO:0000313" key="6">
    <source>
        <dbReference type="EMBL" id="ETN45935.1"/>
    </source>
</evidence>
<evidence type="ECO:0000256" key="2">
    <source>
        <dbReference type="ARBA" id="ARBA00022692"/>
    </source>
</evidence>
<name>W2SBG1_CYPE1</name>
<sequence>MPFLHWERSLACWHSAKLIQHAQEINTTTSKPSLKDVKALECSAEEKLLLCNTVKGSSSHKRRTLDQYHFPTLDTSTRDTDQTAQRYARKHSGPQWQSQRMLMVDQLWLWVLDDHTVLTCFPPVWRQATKDPSDVCEAILRYLGDYEKRRWIRNVEELAYCIVDRCASNVLDSALMPDQSFDFLEMYRRAIGDIMNQQSLHFEKLLVPMEPTGDEDTNPFQATAEFRLLDEAKDIFDELHVIQDITKVQARVLQALGDTSRGYQKTDSTSTKSTIDKVQAKRIAYFLAERPAAFHSVVDDLVEKAAIAGRAVLEILDLKQKQANIFEARSATKMARESEKSNETIMLFTIITIIFLPLSTIISIFGMSAREIDGIRIGIAFAYICKFTRRNKPSLCGG</sequence>
<evidence type="ECO:0000256" key="1">
    <source>
        <dbReference type="ARBA" id="ARBA00004141"/>
    </source>
</evidence>
<dbReference type="InParanoid" id="W2SBG1"/>
<dbReference type="SUPFAM" id="SSF144083">
    <property type="entry name" value="Magnesium transport protein CorA, transmembrane region"/>
    <property type="match status" value="1"/>
</dbReference>
<dbReference type="EMBL" id="KB822711">
    <property type="protein sequence ID" value="ETN45935.1"/>
    <property type="molecule type" value="Genomic_DNA"/>
</dbReference>
<dbReference type="InterPro" id="IPR045863">
    <property type="entry name" value="CorA_TM1_TM2"/>
</dbReference>
<evidence type="ECO:0000256" key="5">
    <source>
        <dbReference type="SAM" id="Phobius"/>
    </source>
</evidence>
<evidence type="ECO:0000256" key="4">
    <source>
        <dbReference type="ARBA" id="ARBA00023136"/>
    </source>
</evidence>
<dbReference type="RefSeq" id="XP_008710647.1">
    <property type="nucleotide sequence ID" value="XM_008712425.1"/>
</dbReference>
<dbReference type="AlphaFoldDB" id="W2SBG1"/>
<comment type="subcellular location">
    <subcellularLocation>
        <location evidence="1">Membrane</location>
        <topology evidence="1">Multi-pass membrane protein</topology>
    </subcellularLocation>
</comment>
<dbReference type="GO" id="GO:0016020">
    <property type="term" value="C:membrane"/>
    <property type="evidence" value="ECO:0007669"/>
    <property type="project" value="UniProtKB-SubCell"/>
</dbReference>
<keyword evidence="2 5" id="KW-0812">Transmembrane</keyword>
<evidence type="ECO:0000313" key="7">
    <source>
        <dbReference type="Proteomes" id="UP000030752"/>
    </source>
</evidence>
<dbReference type="HOGENOM" id="CLU_692650_0_0_1"/>
<reference evidence="6 7" key="1">
    <citation type="submission" date="2013-03" db="EMBL/GenBank/DDBJ databases">
        <title>The Genome Sequence of Phialophora europaea CBS 101466.</title>
        <authorList>
            <consortium name="The Broad Institute Genomics Platform"/>
            <person name="Cuomo C."/>
            <person name="de Hoog S."/>
            <person name="Gorbushina A."/>
            <person name="Walker B."/>
            <person name="Young S.K."/>
            <person name="Zeng Q."/>
            <person name="Gargeya S."/>
            <person name="Fitzgerald M."/>
            <person name="Haas B."/>
            <person name="Abouelleil A."/>
            <person name="Allen A.W."/>
            <person name="Alvarado L."/>
            <person name="Arachchi H.M."/>
            <person name="Berlin A.M."/>
            <person name="Chapman S.B."/>
            <person name="Gainer-Dewar J."/>
            <person name="Goldberg J."/>
            <person name="Griggs A."/>
            <person name="Gujja S."/>
            <person name="Hansen M."/>
            <person name="Howarth C."/>
            <person name="Imamovic A."/>
            <person name="Ireland A."/>
            <person name="Larimer J."/>
            <person name="McCowan C."/>
            <person name="Murphy C."/>
            <person name="Pearson M."/>
            <person name="Poon T.W."/>
            <person name="Priest M."/>
            <person name="Roberts A."/>
            <person name="Saif S."/>
            <person name="Shea T."/>
            <person name="Sisk P."/>
            <person name="Sykes S."/>
            <person name="Wortman J."/>
            <person name="Nusbaum C."/>
            <person name="Birren B."/>
        </authorList>
    </citation>
    <scope>NUCLEOTIDE SEQUENCE [LARGE SCALE GENOMIC DNA]</scope>
    <source>
        <strain evidence="6 7">CBS 101466</strain>
    </source>
</reference>
<dbReference type="eggNOG" id="KOG4177">
    <property type="taxonomic scope" value="Eukaryota"/>
</dbReference>
<gene>
    <name evidence="6" type="ORF">HMPREF1541_00117</name>
</gene>
<dbReference type="STRING" id="1220924.W2SBG1"/>
<keyword evidence="4 5" id="KW-0472">Membrane</keyword>
<keyword evidence="7" id="KW-1185">Reference proteome</keyword>
<dbReference type="VEuPathDB" id="FungiDB:HMPREF1541_00117"/>
<organism evidence="6 7">
    <name type="scientific">Cyphellophora europaea (strain CBS 101466)</name>
    <name type="common">Phialophora europaea</name>
    <dbReference type="NCBI Taxonomy" id="1220924"/>
    <lineage>
        <taxon>Eukaryota</taxon>
        <taxon>Fungi</taxon>
        <taxon>Dikarya</taxon>
        <taxon>Ascomycota</taxon>
        <taxon>Pezizomycotina</taxon>
        <taxon>Eurotiomycetes</taxon>
        <taxon>Chaetothyriomycetidae</taxon>
        <taxon>Chaetothyriales</taxon>
        <taxon>Cyphellophoraceae</taxon>
        <taxon>Cyphellophora</taxon>
    </lineage>
</organism>
<dbReference type="InterPro" id="IPR050829">
    <property type="entry name" value="CorA_MIT"/>
</dbReference>
<dbReference type="PANTHER" id="PTHR47685:SF1">
    <property type="entry name" value="MAGNESIUM TRANSPORT PROTEIN CORA"/>
    <property type="match status" value="1"/>
</dbReference>
<dbReference type="Proteomes" id="UP000030752">
    <property type="component" value="Unassembled WGS sequence"/>
</dbReference>